<evidence type="ECO:0000313" key="2">
    <source>
        <dbReference type="Proteomes" id="UP000024635"/>
    </source>
</evidence>
<evidence type="ECO:0000313" key="1">
    <source>
        <dbReference type="EMBL" id="EYC21868.1"/>
    </source>
</evidence>
<accession>A0A016V550</accession>
<sequence length="73" mass="8212">MYSKPQTAVDKGRDRDAGTLVVCCTERVSLLSRDTEGSRYVVISRCLGRCSKQPECARRGPASYLWPFGVHYK</sequence>
<name>A0A016V550_9BILA</name>
<dbReference type="Proteomes" id="UP000024635">
    <property type="component" value="Unassembled WGS sequence"/>
</dbReference>
<protein>
    <submittedName>
        <fullName evidence="1">Uncharacterized protein</fullName>
    </submittedName>
</protein>
<reference evidence="2" key="1">
    <citation type="journal article" date="2015" name="Nat. Genet.">
        <title>The genome and transcriptome of the zoonotic hookworm Ancylostoma ceylanicum identify infection-specific gene families.</title>
        <authorList>
            <person name="Schwarz E.M."/>
            <person name="Hu Y."/>
            <person name="Antoshechkin I."/>
            <person name="Miller M.M."/>
            <person name="Sternberg P.W."/>
            <person name="Aroian R.V."/>
        </authorList>
    </citation>
    <scope>NUCLEOTIDE SEQUENCE</scope>
    <source>
        <strain evidence="2">HY135</strain>
    </source>
</reference>
<gene>
    <name evidence="1" type="primary">Acey_s0018.g3574</name>
    <name evidence="1" type="ORF">Y032_0018g3574</name>
</gene>
<dbReference type="AlphaFoldDB" id="A0A016V550"/>
<organism evidence="1 2">
    <name type="scientific">Ancylostoma ceylanicum</name>
    <dbReference type="NCBI Taxonomy" id="53326"/>
    <lineage>
        <taxon>Eukaryota</taxon>
        <taxon>Metazoa</taxon>
        <taxon>Ecdysozoa</taxon>
        <taxon>Nematoda</taxon>
        <taxon>Chromadorea</taxon>
        <taxon>Rhabditida</taxon>
        <taxon>Rhabditina</taxon>
        <taxon>Rhabditomorpha</taxon>
        <taxon>Strongyloidea</taxon>
        <taxon>Ancylostomatidae</taxon>
        <taxon>Ancylostomatinae</taxon>
        <taxon>Ancylostoma</taxon>
    </lineage>
</organism>
<dbReference type="EMBL" id="JARK01001354">
    <property type="protein sequence ID" value="EYC21868.1"/>
    <property type="molecule type" value="Genomic_DNA"/>
</dbReference>
<proteinExistence type="predicted"/>
<comment type="caution">
    <text evidence="1">The sequence shown here is derived from an EMBL/GenBank/DDBJ whole genome shotgun (WGS) entry which is preliminary data.</text>
</comment>
<keyword evidence="2" id="KW-1185">Reference proteome</keyword>